<evidence type="ECO:0000313" key="3">
    <source>
        <dbReference type="Proteomes" id="UP000054018"/>
    </source>
</evidence>
<organism evidence="2 3">
    <name type="scientific">Pisolithus microcarpus 441</name>
    <dbReference type="NCBI Taxonomy" id="765257"/>
    <lineage>
        <taxon>Eukaryota</taxon>
        <taxon>Fungi</taxon>
        <taxon>Dikarya</taxon>
        <taxon>Basidiomycota</taxon>
        <taxon>Agaricomycotina</taxon>
        <taxon>Agaricomycetes</taxon>
        <taxon>Agaricomycetidae</taxon>
        <taxon>Boletales</taxon>
        <taxon>Sclerodermatineae</taxon>
        <taxon>Pisolithaceae</taxon>
        <taxon>Pisolithus</taxon>
    </lineage>
</organism>
<dbReference type="HOGENOM" id="CLU_708080_0_0_1"/>
<evidence type="ECO:0000313" key="2">
    <source>
        <dbReference type="EMBL" id="KIK28145.1"/>
    </source>
</evidence>
<feature type="region of interest" description="Disordered" evidence="1">
    <location>
        <begin position="67"/>
        <end position="102"/>
    </location>
</feature>
<dbReference type="EMBL" id="KN833693">
    <property type="protein sequence ID" value="KIK28145.1"/>
    <property type="molecule type" value="Genomic_DNA"/>
</dbReference>
<gene>
    <name evidence="2" type="ORF">PISMIDRAFT_7669</name>
</gene>
<dbReference type="AlphaFoldDB" id="A0A0C9YT61"/>
<feature type="compositionally biased region" description="Acidic residues" evidence="1">
    <location>
        <begin position="90"/>
        <end position="102"/>
    </location>
</feature>
<name>A0A0C9YT61_9AGAM</name>
<proteinExistence type="predicted"/>
<feature type="region of interest" description="Disordered" evidence="1">
    <location>
        <begin position="1"/>
        <end position="32"/>
    </location>
</feature>
<feature type="compositionally biased region" description="Polar residues" evidence="1">
    <location>
        <begin position="210"/>
        <end position="223"/>
    </location>
</feature>
<keyword evidence="3" id="KW-1185">Reference proteome</keyword>
<reference evidence="2 3" key="1">
    <citation type="submission" date="2014-04" db="EMBL/GenBank/DDBJ databases">
        <authorList>
            <consortium name="DOE Joint Genome Institute"/>
            <person name="Kuo A."/>
            <person name="Kohler A."/>
            <person name="Costa M.D."/>
            <person name="Nagy L.G."/>
            <person name="Floudas D."/>
            <person name="Copeland A."/>
            <person name="Barry K.W."/>
            <person name="Cichocki N."/>
            <person name="Veneault-Fourrey C."/>
            <person name="LaButti K."/>
            <person name="Lindquist E.A."/>
            <person name="Lipzen A."/>
            <person name="Lundell T."/>
            <person name="Morin E."/>
            <person name="Murat C."/>
            <person name="Sun H."/>
            <person name="Tunlid A."/>
            <person name="Henrissat B."/>
            <person name="Grigoriev I.V."/>
            <person name="Hibbett D.S."/>
            <person name="Martin F."/>
            <person name="Nordberg H.P."/>
            <person name="Cantor M.N."/>
            <person name="Hua S.X."/>
        </authorList>
    </citation>
    <scope>NUCLEOTIDE SEQUENCE [LARGE SCALE GENOMIC DNA]</scope>
    <source>
        <strain evidence="2 3">441</strain>
    </source>
</reference>
<protein>
    <submittedName>
        <fullName evidence="2">Uncharacterized protein</fullName>
    </submittedName>
</protein>
<dbReference type="OrthoDB" id="2690116at2759"/>
<feature type="region of interest" description="Disordered" evidence="1">
    <location>
        <begin position="209"/>
        <end position="244"/>
    </location>
</feature>
<accession>A0A0C9YT61</accession>
<sequence>MSSKKRRGAAKTSNLSSVTPGPPAGPPARKCHLDPIVELDQLDTFDDYRQFSGSKYLSIVTDMNPMEFDEADGDDVRSKEDFELDGVTTGDDEDSSDPGCEMDDDVCYKKPVAWRAPARLAPAGKSVGKVKAAMTKPTGSYYDPASCDKELRIFIETMRPLIVPPHLANGKASTRAMKPVTVYFEDSTSQDGSLAPASIENHMNAGTKGTVLSSKQKHSPTTNEVEDEDQQQDAGQHSYPSPPVTIQVMPPWPGAAQGYLGGNGTLYPPFSQQTIHPPPAPHHALSPFDPVMTSNSSETTGQAPKVVPWFNYLEQHEKDPPCGVKFGVFGPMLEVKGFVHISQLSCDYISVEVLQCLLGIEMGTAVLILQYVEADMWAISSGRSVLPEEF</sequence>
<reference evidence="3" key="2">
    <citation type="submission" date="2015-01" db="EMBL/GenBank/DDBJ databases">
        <title>Evolutionary Origins and Diversification of the Mycorrhizal Mutualists.</title>
        <authorList>
            <consortium name="DOE Joint Genome Institute"/>
            <consortium name="Mycorrhizal Genomics Consortium"/>
            <person name="Kohler A."/>
            <person name="Kuo A."/>
            <person name="Nagy L.G."/>
            <person name="Floudas D."/>
            <person name="Copeland A."/>
            <person name="Barry K.W."/>
            <person name="Cichocki N."/>
            <person name="Veneault-Fourrey C."/>
            <person name="LaButti K."/>
            <person name="Lindquist E.A."/>
            <person name="Lipzen A."/>
            <person name="Lundell T."/>
            <person name="Morin E."/>
            <person name="Murat C."/>
            <person name="Riley R."/>
            <person name="Ohm R."/>
            <person name="Sun H."/>
            <person name="Tunlid A."/>
            <person name="Henrissat B."/>
            <person name="Grigoriev I.V."/>
            <person name="Hibbett D.S."/>
            <person name="Martin F."/>
        </authorList>
    </citation>
    <scope>NUCLEOTIDE SEQUENCE [LARGE SCALE GENOMIC DNA]</scope>
    <source>
        <strain evidence="3">441</strain>
    </source>
</reference>
<evidence type="ECO:0000256" key="1">
    <source>
        <dbReference type="SAM" id="MobiDB-lite"/>
    </source>
</evidence>
<dbReference type="Proteomes" id="UP000054018">
    <property type="component" value="Unassembled WGS sequence"/>
</dbReference>